<dbReference type="Pfam" id="PF05713">
    <property type="entry name" value="MobC"/>
    <property type="match status" value="1"/>
</dbReference>
<dbReference type="Proteomes" id="UP000471152">
    <property type="component" value="Unassembled WGS sequence"/>
</dbReference>
<dbReference type="EMBL" id="JAAGWB010000072">
    <property type="protein sequence ID" value="NEN53497.1"/>
    <property type="molecule type" value="Genomic_DNA"/>
</dbReference>
<name>A0A6P0F5U0_9ACTN</name>
<evidence type="ECO:0000313" key="3">
    <source>
        <dbReference type="EMBL" id="NEK96578.1"/>
    </source>
</evidence>
<sequence length="146" mass="15373">MSESPVTLRDAMRRRRANVAGGRRGDHRVKTSPEEEAVLLRLAAEQGVTVPRLLVESAMAGDRATAAERRDGIVELFAIRRLLAGVSNNVNQVAKKANAASDFPAEAAAVLDAVRRLVPRISAAAEALAEPARGRDAGAGGRGTGR</sequence>
<feature type="domain" description="Bacterial mobilisation" evidence="2">
    <location>
        <begin position="83"/>
        <end position="121"/>
    </location>
</feature>
<organism evidence="3 5">
    <name type="scientific">Modestobacter muralis</name>
    <dbReference type="NCBI Taxonomy" id="1608614"/>
    <lineage>
        <taxon>Bacteria</taxon>
        <taxon>Bacillati</taxon>
        <taxon>Actinomycetota</taxon>
        <taxon>Actinomycetes</taxon>
        <taxon>Geodermatophilales</taxon>
        <taxon>Geodermatophilaceae</taxon>
        <taxon>Modestobacter</taxon>
    </lineage>
</organism>
<dbReference type="EMBL" id="JAAGWH010000068">
    <property type="protein sequence ID" value="NEK96578.1"/>
    <property type="molecule type" value="Genomic_DNA"/>
</dbReference>
<evidence type="ECO:0000313" key="5">
    <source>
        <dbReference type="Proteomes" id="UP000468828"/>
    </source>
</evidence>
<evidence type="ECO:0000313" key="4">
    <source>
        <dbReference type="EMBL" id="NEN53497.1"/>
    </source>
</evidence>
<keyword evidence="5" id="KW-1185">Reference proteome</keyword>
<proteinExistence type="predicted"/>
<dbReference type="Proteomes" id="UP000468828">
    <property type="component" value="Unassembled WGS sequence"/>
</dbReference>
<protein>
    <submittedName>
        <fullName evidence="3">MobC family plasmid mobilization relaxosome protein</fullName>
    </submittedName>
</protein>
<reference evidence="3 5" key="1">
    <citation type="submission" date="2020-01" db="EMBL/GenBank/DDBJ databases">
        <title>the WGS Modestobacter muralis CPCC 204518.</title>
        <authorList>
            <person name="Jiang Z."/>
        </authorList>
    </citation>
    <scope>NUCLEOTIDE SEQUENCE [LARGE SCALE GENOMIC DNA]</scope>
    <source>
        <strain evidence="3 5">DSM 100205</strain>
    </source>
</reference>
<dbReference type="RefSeq" id="WP_163613361.1">
    <property type="nucleotide sequence ID" value="NZ_JAAGWB010000072.1"/>
</dbReference>
<accession>A0A6P0F5U0</accession>
<reference evidence="4 6" key="2">
    <citation type="submission" date="2020-02" db="EMBL/GenBank/DDBJ databases">
        <title>The WGS of Modestobacter muralis DSM 100205.</title>
        <authorList>
            <person name="Jiang Z."/>
        </authorList>
    </citation>
    <scope>NUCLEOTIDE SEQUENCE [LARGE SCALE GENOMIC DNA]</scope>
    <source>
        <strain evidence="4 6">DSM 100205</strain>
    </source>
</reference>
<gene>
    <name evidence="4" type="ORF">G3R41_21580</name>
    <name evidence="3" type="ORF">GCU67_20765</name>
</gene>
<evidence type="ECO:0000256" key="1">
    <source>
        <dbReference type="SAM" id="MobiDB-lite"/>
    </source>
</evidence>
<dbReference type="InterPro" id="IPR008687">
    <property type="entry name" value="MobC"/>
</dbReference>
<dbReference type="AlphaFoldDB" id="A0A6P0F5U0"/>
<evidence type="ECO:0000313" key="6">
    <source>
        <dbReference type="Proteomes" id="UP000471152"/>
    </source>
</evidence>
<evidence type="ECO:0000259" key="2">
    <source>
        <dbReference type="Pfam" id="PF05713"/>
    </source>
</evidence>
<comment type="caution">
    <text evidence="3">The sequence shown here is derived from an EMBL/GenBank/DDBJ whole genome shotgun (WGS) entry which is preliminary data.</text>
</comment>
<feature type="region of interest" description="Disordered" evidence="1">
    <location>
        <begin position="1"/>
        <end position="31"/>
    </location>
</feature>